<gene>
    <name evidence="2" type="ORF">E1263_20835</name>
</gene>
<evidence type="ECO:0000313" key="3">
    <source>
        <dbReference type="Proteomes" id="UP000295124"/>
    </source>
</evidence>
<reference evidence="2 3" key="1">
    <citation type="submission" date="2019-03" db="EMBL/GenBank/DDBJ databases">
        <title>Draft genome sequences of novel Actinobacteria.</title>
        <authorList>
            <person name="Sahin N."/>
            <person name="Ay H."/>
            <person name="Saygin H."/>
        </authorList>
    </citation>
    <scope>NUCLEOTIDE SEQUENCE [LARGE SCALE GENOMIC DNA]</scope>
    <source>
        <strain evidence="2 3">JCM 13523</strain>
    </source>
</reference>
<organism evidence="2 3">
    <name type="scientific">Kribbella antibiotica</name>
    <dbReference type="NCBI Taxonomy" id="190195"/>
    <lineage>
        <taxon>Bacteria</taxon>
        <taxon>Bacillati</taxon>
        <taxon>Actinomycetota</taxon>
        <taxon>Actinomycetes</taxon>
        <taxon>Propionibacteriales</taxon>
        <taxon>Kribbellaceae</taxon>
        <taxon>Kribbella</taxon>
    </lineage>
</organism>
<dbReference type="OrthoDB" id="2395518at2"/>
<protein>
    <submittedName>
        <fullName evidence="2">Flavoprotein</fullName>
    </submittedName>
</protein>
<comment type="caution">
    <text evidence="2">The sequence shown here is derived from an EMBL/GenBank/DDBJ whole genome shotgun (WGS) entry which is preliminary data.</text>
</comment>
<proteinExistence type="predicted"/>
<dbReference type="InterPro" id="IPR003382">
    <property type="entry name" value="Flavoprotein"/>
</dbReference>
<dbReference type="GO" id="GO:0004633">
    <property type="term" value="F:phosphopantothenoylcysteine decarboxylase activity"/>
    <property type="evidence" value="ECO:0007669"/>
    <property type="project" value="TreeGrafter"/>
</dbReference>
<evidence type="ECO:0000313" key="2">
    <source>
        <dbReference type="EMBL" id="TDD58093.1"/>
    </source>
</evidence>
<dbReference type="Pfam" id="PF02441">
    <property type="entry name" value="Flavoprotein"/>
    <property type="match status" value="1"/>
</dbReference>
<dbReference type="EMBL" id="SMKX01000059">
    <property type="protein sequence ID" value="TDD58093.1"/>
    <property type="molecule type" value="Genomic_DNA"/>
</dbReference>
<dbReference type="Gene3D" id="3.40.50.1950">
    <property type="entry name" value="Flavin prenyltransferase-like"/>
    <property type="match status" value="1"/>
</dbReference>
<dbReference type="PANTHER" id="PTHR14359">
    <property type="entry name" value="HOMO-OLIGOMERIC FLAVIN CONTAINING CYS DECARBOXYLASE FAMILY"/>
    <property type="match status" value="1"/>
</dbReference>
<name>A0A4R4ZHP9_9ACTN</name>
<sequence length="184" mass="19559">MPGDRLAVVCTGASAALDLVSHLAHWRREVSGPLSVMLTHSSLTFVQPSAVALIADEVIEPHGPVVNPVAFANQARLFVVAPCSANFLVSAALGLASSPALTAMLATPAPRIVFPHMNPRMWQARTTQQAVRSLREQDVVVVSPEDTEVLTLWSGEFEPSKAMPPPVRTAAVIAGQWRNLIAAA</sequence>
<dbReference type="Proteomes" id="UP000295124">
    <property type="component" value="Unassembled WGS sequence"/>
</dbReference>
<accession>A0A4R4ZHP9</accession>
<dbReference type="InterPro" id="IPR036551">
    <property type="entry name" value="Flavin_trans-like"/>
</dbReference>
<dbReference type="AlphaFoldDB" id="A0A4R4ZHP9"/>
<dbReference type="GO" id="GO:0010181">
    <property type="term" value="F:FMN binding"/>
    <property type="evidence" value="ECO:0007669"/>
    <property type="project" value="TreeGrafter"/>
</dbReference>
<dbReference type="GO" id="GO:0071513">
    <property type="term" value="C:phosphopantothenoylcysteine decarboxylase complex"/>
    <property type="evidence" value="ECO:0007669"/>
    <property type="project" value="TreeGrafter"/>
</dbReference>
<dbReference type="PANTHER" id="PTHR14359:SF6">
    <property type="entry name" value="PHOSPHOPANTOTHENOYLCYSTEINE DECARBOXYLASE"/>
    <property type="match status" value="1"/>
</dbReference>
<feature type="domain" description="Flavoprotein" evidence="1">
    <location>
        <begin position="5"/>
        <end position="138"/>
    </location>
</feature>
<keyword evidence="3" id="KW-1185">Reference proteome</keyword>
<dbReference type="RefSeq" id="WP_132169852.1">
    <property type="nucleotide sequence ID" value="NZ_SMKX01000059.1"/>
</dbReference>
<dbReference type="SUPFAM" id="SSF52507">
    <property type="entry name" value="Homo-oligomeric flavin-containing Cys decarboxylases, HFCD"/>
    <property type="match status" value="1"/>
</dbReference>
<evidence type="ECO:0000259" key="1">
    <source>
        <dbReference type="Pfam" id="PF02441"/>
    </source>
</evidence>
<dbReference type="GO" id="GO:0015937">
    <property type="term" value="P:coenzyme A biosynthetic process"/>
    <property type="evidence" value="ECO:0007669"/>
    <property type="project" value="TreeGrafter"/>
</dbReference>